<dbReference type="PANTHER" id="PTHR11255">
    <property type="entry name" value="DIACYLGLYCEROL KINASE"/>
    <property type="match status" value="1"/>
</dbReference>
<keyword evidence="7" id="KW-0863">Zinc-finger</keyword>
<dbReference type="PANTHER" id="PTHR11255:SF54">
    <property type="entry name" value="DIACYLGLYCEROL KINASE THETA"/>
    <property type="match status" value="1"/>
</dbReference>
<keyword evidence="4" id="KW-0479">Metal-binding</keyword>
<accession>A0A1R2BUR7</accession>
<dbReference type="InterPro" id="IPR016064">
    <property type="entry name" value="NAD/diacylglycerol_kinase_sf"/>
</dbReference>
<evidence type="ECO:0000313" key="16">
    <source>
        <dbReference type="Proteomes" id="UP000187209"/>
    </source>
</evidence>
<feature type="domain" description="Phorbol-ester/DAG-type" evidence="13">
    <location>
        <begin position="101"/>
        <end position="152"/>
    </location>
</feature>
<dbReference type="CDD" id="cd20805">
    <property type="entry name" value="C1_DGK_rpt2"/>
    <property type="match status" value="1"/>
</dbReference>
<dbReference type="InterPro" id="IPR001206">
    <property type="entry name" value="Diacylglycerol_kinase_cat_dom"/>
</dbReference>
<keyword evidence="16" id="KW-1185">Reference proteome</keyword>
<organism evidence="15 16">
    <name type="scientific">Stentor coeruleus</name>
    <dbReference type="NCBI Taxonomy" id="5963"/>
    <lineage>
        <taxon>Eukaryota</taxon>
        <taxon>Sar</taxon>
        <taxon>Alveolata</taxon>
        <taxon>Ciliophora</taxon>
        <taxon>Postciliodesmatophora</taxon>
        <taxon>Heterotrichea</taxon>
        <taxon>Heterotrichida</taxon>
        <taxon>Stentoridae</taxon>
        <taxon>Stentor</taxon>
    </lineage>
</organism>
<evidence type="ECO:0000259" key="13">
    <source>
        <dbReference type="PROSITE" id="PS50081"/>
    </source>
</evidence>
<dbReference type="PROSITE" id="PS00479">
    <property type="entry name" value="ZF_DAG_PE_1"/>
    <property type="match status" value="2"/>
</dbReference>
<evidence type="ECO:0000256" key="9">
    <source>
        <dbReference type="ARBA" id="ARBA00022833"/>
    </source>
</evidence>
<feature type="domain" description="Phorbol-ester/DAG-type" evidence="13">
    <location>
        <begin position="38"/>
        <end position="88"/>
    </location>
</feature>
<evidence type="ECO:0000259" key="14">
    <source>
        <dbReference type="PROSITE" id="PS50146"/>
    </source>
</evidence>
<dbReference type="Gene3D" id="3.40.50.10330">
    <property type="entry name" value="Probable inorganic polyphosphate/atp-NAD kinase, domain 1"/>
    <property type="match status" value="1"/>
</dbReference>
<evidence type="ECO:0000256" key="8">
    <source>
        <dbReference type="ARBA" id="ARBA00022777"/>
    </source>
</evidence>
<sequence length="569" mass="64102">MLIELWAILALLLIVGFAYLKLNSTPRILMHNTNQPNTHRWDHASDYSLALCAYCNKPLEGWFRLEGIQCKVCGISCHHFCARKIKVCKLASVSTYKDSWSHDWKKVFIAKEKKCSYCSSLCGSVYDNSSFQCSWCAKCVHQKCIDLVVPDCDMDGCKNHIIHPAYVKMPNKKEKNHLRIEKLPKEIQPIVIIINPKSGGQIGETALKAFYSLVNPIQVIDVFCDYSRLKLFENMNDLRILIAGGDGTVSKLLGTLYDEDWKGEKPPIGIFPLGTGNDLSVVFNWGKGIKSRKGKNIGSMIECAHDAIKSTCKAYPSNLDRWAIRFTSKNKTKSFIMCNYLGIGVDAKIADDFDKLRKSKPYLFQSRRGNRIIYSHLGGMEIINKAFKNFTSRITVNCDGKSLEIPSLEGILFLNIPSYAGGVDLWGNRDDFISDSSESFADKKSFALQDKQDGLLEMAGIYNSLHLGECQVGFSQVLKLGQGRKYKIEISGKEDIVFQIDGEPYTAKGPVSIEIFHKDQVKILVKATERHHYVAKKALDVISWACDRGVIDATQKNIILDEFSRRSKI</sequence>
<comment type="caution">
    <text evidence="15">The sequence shown here is derived from an EMBL/GenBank/DDBJ whole genome shotgun (WGS) entry which is preliminary data.</text>
</comment>
<evidence type="ECO:0000256" key="12">
    <source>
        <dbReference type="RuleBase" id="RU361128"/>
    </source>
</evidence>
<comment type="similarity">
    <text evidence="2 12">Belongs to the eukaryotic diacylglycerol kinase family.</text>
</comment>
<proteinExistence type="inferred from homology"/>
<evidence type="ECO:0000256" key="11">
    <source>
        <dbReference type="ARBA" id="ARBA00023136"/>
    </source>
</evidence>
<comment type="subcellular location">
    <subcellularLocation>
        <location evidence="1">Membrane</location>
    </subcellularLocation>
</comment>
<keyword evidence="11" id="KW-0472">Membrane</keyword>
<dbReference type="GO" id="GO:0016020">
    <property type="term" value="C:membrane"/>
    <property type="evidence" value="ECO:0007669"/>
    <property type="project" value="UniProtKB-SubCell"/>
</dbReference>
<dbReference type="SUPFAM" id="SSF57889">
    <property type="entry name" value="Cysteine-rich domain"/>
    <property type="match status" value="2"/>
</dbReference>
<evidence type="ECO:0000256" key="5">
    <source>
        <dbReference type="ARBA" id="ARBA00022737"/>
    </source>
</evidence>
<dbReference type="GO" id="GO:0008270">
    <property type="term" value="F:zinc ion binding"/>
    <property type="evidence" value="ECO:0007669"/>
    <property type="project" value="UniProtKB-KW"/>
</dbReference>
<dbReference type="SMART" id="SM00045">
    <property type="entry name" value="DAGKa"/>
    <property type="match status" value="1"/>
</dbReference>
<protein>
    <recommendedName>
        <fullName evidence="12">Diacylglycerol kinase</fullName>
        <shortName evidence="12">DAG kinase</shortName>
        <ecNumber evidence="12">2.7.1.107</ecNumber>
    </recommendedName>
</protein>
<name>A0A1R2BUR7_9CILI</name>
<dbReference type="SMART" id="SM00046">
    <property type="entry name" value="DAGKc"/>
    <property type="match status" value="1"/>
</dbReference>
<evidence type="ECO:0000256" key="10">
    <source>
        <dbReference type="ARBA" id="ARBA00022840"/>
    </source>
</evidence>
<evidence type="ECO:0000256" key="1">
    <source>
        <dbReference type="ARBA" id="ARBA00004370"/>
    </source>
</evidence>
<evidence type="ECO:0000256" key="4">
    <source>
        <dbReference type="ARBA" id="ARBA00022723"/>
    </source>
</evidence>
<dbReference type="Pfam" id="PF00609">
    <property type="entry name" value="DAGK_acc"/>
    <property type="match status" value="1"/>
</dbReference>
<dbReference type="SUPFAM" id="SSF111331">
    <property type="entry name" value="NAD kinase/diacylglycerol kinase-like"/>
    <property type="match status" value="1"/>
</dbReference>
<dbReference type="GO" id="GO:0005524">
    <property type="term" value="F:ATP binding"/>
    <property type="evidence" value="ECO:0007669"/>
    <property type="project" value="UniProtKB-KW"/>
</dbReference>
<dbReference type="Pfam" id="PF00781">
    <property type="entry name" value="DAGK_cat"/>
    <property type="match status" value="1"/>
</dbReference>
<evidence type="ECO:0000256" key="2">
    <source>
        <dbReference type="ARBA" id="ARBA00009280"/>
    </source>
</evidence>
<keyword evidence="9" id="KW-0862">Zinc</keyword>
<feature type="domain" description="DAGKc" evidence="14">
    <location>
        <begin position="185"/>
        <end position="328"/>
    </location>
</feature>
<dbReference type="OrthoDB" id="242257at2759"/>
<dbReference type="CDD" id="cd00029">
    <property type="entry name" value="C1"/>
    <property type="match status" value="1"/>
</dbReference>
<evidence type="ECO:0000256" key="6">
    <source>
        <dbReference type="ARBA" id="ARBA00022741"/>
    </source>
</evidence>
<dbReference type="EC" id="2.7.1.107" evidence="12"/>
<dbReference type="GO" id="GO:0007200">
    <property type="term" value="P:phospholipase C-activating G protein-coupled receptor signaling pathway"/>
    <property type="evidence" value="ECO:0007669"/>
    <property type="project" value="InterPro"/>
</dbReference>
<gene>
    <name evidence="15" type="ORF">SteCoe_19254</name>
</gene>
<dbReference type="Proteomes" id="UP000187209">
    <property type="component" value="Unassembled WGS sequence"/>
</dbReference>
<keyword evidence="8 12" id="KW-0418">Kinase</keyword>
<dbReference type="SMART" id="SM00109">
    <property type="entry name" value="C1"/>
    <property type="match status" value="2"/>
</dbReference>
<dbReference type="PROSITE" id="PS50146">
    <property type="entry name" value="DAGK"/>
    <property type="match status" value="1"/>
</dbReference>
<dbReference type="InterPro" id="IPR046349">
    <property type="entry name" value="C1-like_sf"/>
</dbReference>
<dbReference type="AlphaFoldDB" id="A0A1R2BUR7"/>
<keyword evidence="3 12" id="KW-0808">Transferase</keyword>
<dbReference type="PROSITE" id="PS50081">
    <property type="entry name" value="ZF_DAG_PE_2"/>
    <property type="match status" value="2"/>
</dbReference>
<evidence type="ECO:0000256" key="3">
    <source>
        <dbReference type="ARBA" id="ARBA00022679"/>
    </source>
</evidence>
<evidence type="ECO:0000256" key="7">
    <source>
        <dbReference type="ARBA" id="ARBA00022771"/>
    </source>
</evidence>
<dbReference type="InterPro" id="IPR002219">
    <property type="entry name" value="PKC_DAG/PE"/>
</dbReference>
<keyword evidence="10 12" id="KW-0067">ATP-binding</keyword>
<reference evidence="15 16" key="1">
    <citation type="submission" date="2016-11" db="EMBL/GenBank/DDBJ databases">
        <title>The macronuclear genome of Stentor coeruleus: a giant cell with tiny introns.</title>
        <authorList>
            <person name="Slabodnick M."/>
            <person name="Ruby J.G."/>
            <person name="Reiff S.B."/>
            <person name="Swart E.C."/>
            <person name="Gosai S."/>
            <person name="Prabakaran S."/>
            <person name="Witkowska E."/>
            <person name="Larue G.E."/>
            <person name="Fisher S."/>
            <person name="Freeman R.M."/>
            <person name="Gunawardena J."/>
            <person name="Chu W."/>
            <person name="Stover N.A."/>
            <person name="Gregory B.D."/>
            <person name="Nowacki M."/>
            <person name="Derisi J."/>
            <person name="Roy S.W."/>
            <person name="Marshall W.F."/>
            <person name="Sood P."/>
        </authorList>
    </citation>
    <scope>NUCLEOTIDE SEQUENCE [LARGE SCALE GENOMIC DNA]</scope>
    <source>
        <strain evidence="15">WM001</strain>
    </source>
</reference>
<dbReference type="Gene3D" id="2.60.200.40">
    <property type="match status" value="1"/>
</dbReference>
<keyword evidence="5" id="KW-0677">Repeat</keyword>
<dbReference type="GO" id="GO:0004143">
    <property type="term" value="F:ATP-dependent diacylglycerol kinase activity"/>
    <property type="evidence" value="ECO:0007669"/>
    <property type="project" value="UniProtKB-EC"/>
</dbReference>
<evidence type="ECO:0000313" key="15">
    <source>
        <dbReference type="EMBL" id="OMJ80504.1"/>
    </source>
</evidence>
<dbReference type="InterPro" id="IPR017438">
    <property type="entry name" value="ATP-NAD_kinase_N"/>
</dbReference>
<keyword evidence="6 12" id="KW-0547">Nucleotide-binding</keyword>
<dbReference type="InterPro" id="IPR000756">
    <property type="entry name" value="Diacylglycerol_kin_accessory"/>
</dbReference>
<dbReference type="Pfam" id="PF00130">
    <property type="entry name" value="C1_1"/>
    <property type="match status" value="2"/>
</dbReference>
<dbReference type="EMBL" id="MPUH01000421">
    <property type="protein sequence ID" value="OMJ80504.1"/>
    <property type="molecule type" value="Genomic_DNA"/>
</dbReference>
<dbReference type="Gene3D" id="3.30.60.20">
    <property type="match status" value="2"/>
</dbReference>
<dbReference type="InterPro" id="IPR037607">
    <property type="entry name" value="DGK"/>
</dbReference>
<comment type="catalytic activity">
    <reaction evidence="12">
        <text>a 1,2-diacyl-sn-glycerol + ATP = a 1,2-diacyl-sn-glycero-3-phosphate + ADP + H(+)</text>
        <dbReference type="Rhea" id="RHEA:10272"/>
        <dbReference type="ChEBI" id="CHEBI:15378"/>
        <dbReference type="ChEBI" id="CHEBI:17815"/>
        <dbReference type="ChEBI" id="CHEBI:30616"/>
        <dbReference type="ChEBI" id="CHEBI:58608"/>
        <dbReference type="ChEBI" id="CHEBI:456216"/>
        <dbReference type="EC" id="2.7.1.107"/>
    </reaction>
</comment>